<reference evidence="1" key="1">
    <citation type="submission" date="2023-03" db="EMBL/GenBank/DDBJ databases">
        <authorList>
            <person name="Julca I."/>
        </authorList>
    </citation>
    <scope>NUCLEOTIDE SEQUENCE</scope>
</reference>
<protein>
    <submittedName>
        <fullName evidence="1">OLC1v1030655C1</fullName>
    </submittedName>
</protein>
<evidence type="ECO:0000313" key="2">
    <source>
        <dbReference type="Proteomes" id="UP001161247"/>
    </source>
</evidence>
<gene>
    <name evidence="1" type="ORF">OLC1_LOCUS5937</name>
</gene>
<dbReference type="EMBL" id="OX459119">
    <property type="protein sequence ID" value="CAI9094849.1"/>
    <property type="molecule type" value="Genomic_DNA"/>
</dbReference>
<keyword evidence="2" id="KW-1185">Reference proteome</keyword>
<evidence type="ECO:0000313" key="1">
    <source>
        <dbReference type="EMBL" id="CAI9094849.1"/>
    </source>
</evidence>
<proteinExistence type="predicted"/>
<dbReference type="AlphaFoldDB" id="A0AAV1CGL4"/>
<organism evidence="1 2">
    <name type="scientific">Oldenlandia corymbosa var. corymbosa</name>
    <dbReference type="NCBI Taxonomy" id="529605"/>
    <lineage>
        <taxon>Eukaryota</taxon>
        <taxon>Viridiplantae</taxon>
        <taxon>Streptophyta</taxon>
        <taxon>Embryophyta</taxon>
        <taxon>Tracheophyta</taxon>
        <taxon>Spermatophyta</taxon>
        <taxon>Magnoliopsida</taxon>
        <taxon>eudicotyledons</taxon>
        <taxon>Gunneridae</taxon>
        <taxon>Pentapetalae</taxon>
        <taxon>asterids</taxon>
        <taxon>lamiids</taxon>
        <taxon>Gentianales</taxon>
        <taxon>Rubiaceae</taxon>
        <taxon>Rubioideae</taxon>
        <taxon>Spermacoceae</taxon>
        <taxon>Hedyotis-Oldenlandia complex</taxon>
        <taxon>Oldenlandia</taxon>
    </lineage>
</organism>
<accession>A0AAV1CGL4</accession>
<sequence length="249" mass="28732">MLQIQCLLEELKYLEQIVRAKLTRNSPDEETAFEIVEVVCRRIALFSSSFHADSKNFEKMIGSMPQLLDKVEVIKKNLGGITFPKFVFPKTDPQGFIDLLVNNIRKLLEHDPELIAPSHDIKEILLHLESLEYFFREVKTSNFEMVELEDLGNHIIDIAYKLEFVVDSIQFDSRFQHSMWLYDLLVDVRFVNQQVSKLREISSSSKIKHPLVISSQVIPRDATPDINGLLIGFDDEEKAIVELLTRGTL</sequence>
<dbReference type="Proteomes" id="UP001161247">
    <property type="component" value="Chromosome 2"/>
</dbReference>
<name>A0AAV1CGL4_OLDCO</name>